<dbReference type="InterPro" id="IPR002372">
    <property type="entry name" value="PQQ_rpt_dom"/>
</dbReference>
<dbReference type="PANTHER" id="PTHR44394">
    <property type="entry name" value="BETA-ALANINE-ACTIVATING ENZYME"/>
    <property type="match status" value="1"/>
</dbReference>
<dbReference type="Pfam" id="PF13360">
    <property type="entry name" value="PQQ_2"/>
    <property type="match status" value="1"/>
</dbReference>
<dbReference type="AlphaFoldDB" id="A0A022RQK5"/>
<dbReference type="InterPro" id="IPR015943">
    <property type="entry name" value="WD40/YVTN_repeat-like_dom_sf"/>
</dbReference>
<evidence type="ECO:0000313" key="2">
    <source>
        <dbReference type="EMBL" id="EYU42286.1"/>
    </source>
</evidence>
<dbReference type="Proteomes" id="UP000030748">
    <property type="component" value="Unassembled WGS sequence"/>
</dbReference>
<dbReference type="EMBL" id="KI630297">
    <property type="protein sequence ID" value="EYU42286.1"/>
    <property type="molecule type" value="Genomic_DNA"/>
</dbReference>
<dbReference type="InterPro" id="IPR011047">
    <property type="entry name" value="Quinoprotein_ADH-like_sf"/>
</dbReference>
<dbReference type="Gene3D" id="2.130.10.10">
    <property type="entry name" value="YVTN repeat-like/Quinoprotein amine dehydrogenase"/>
    <property type="match status" value="1"/>
</dbReference>
<accession>A0A022RQK5</accession>
<reference evidence="2 3" key="1">
    <citation type="journal article" date="2013" name="Proc. Natl. Acad. Sci. U.S.A.">
        <title>Fine-scale variation in meiotic recombination in Mimulus inferred from population shotgun sequencing.</title>
        <authorList>
            <person name="Hellsten U."/>
            <person name="Wright K.M."/>
            <person name="Jenkins J."/>
            <person name="Shu S."/>
            <person name="Yuan Y."/>
            <person name="Wessler S.R."/>
            <person name="Schmutz J."/>
            <person name="Willis J.H."/>
            <person name="Rokhsar D.S."/>
        </authorList>
    </citation>
    <scope>NUCLEOTIDE SEQUENCE [LARGE SCALE GENOMIC DNA]</scope>
    <source>
        <strain evidence="3">cv. DUN x IM62</strain>
    </source>
</reference>
<evidence type="ECO:0000259" key="1">
    <source>
        <dbReference type="Pfam" id="PF13360"/>
    </source>
</evidence>
<organism evidence="2 3">
    <name type="scientific">Erythranthe guttata</name>
    <name type="common">Yellow monkey flower</name>
    <name type="synonym">Mimulus guttatus</name>
    <dbReference type="NCBI Taxonomy" id="4155"/>
    <lineage>
        <taxon>Eukaryota</taxon>
        <taxon>Viridiplantae</taxon>
        <taxon>Streptophyta</taxon>
        <taxon>Embryophyta</taxon>
        <taxon>Tracheophyta</taxon>
        <taxon>Spermatophyta</taxon>
        <taxon>Magnoliopsida</taxon>
        <taxon>eudicotyledons</taxon>
        <taxon>Gunneridae</taxon>
        <taxon>Pentapetalae</taxon>
        <taxon>asterids</taxon>
        <taxon>lamiids</taxon>
        <taxon>Lamiales</taxon>
        <taxon>Phrymaceae</taxon>
        <taxon>Erythranthe</taxon>
    </lineage>
</organism>
<gene>
    <name evidence="2" type="ORF">MIMGU_mgv1a0007032mg</name>
</gene>
<keyword evidence="3" id="KW-1185">Reference proteome</keyword>
<name>A0A022RQK5_ERYGU</name>
<protein>
    <recommendedName>
        <fullName evidence="1">Pyrrolo-quinoline quinone repeat domain-containing protein</fullName>
    </recommendedName>
</protein>
<sequence length="184" mass="20051">HNLIIVHVFAFMDVLFSSFWYSSFAVICCLVDGSVVNLNTSGSVVWKVKTGGPIFAGPCASRALPSEVLVCSRDGSIYSFETETGNLIWKHSIGNPITSSPYVDDNSPISDRLICVCDSSGSIYVLRVDLNAIGDSEQNTENTVREFARLDLQGDIFSSPVMIGGRIFVGCRDNHVYSIALDLE</sequence>
<dbReference type="STRING" id="4155.A0A022RQK5"/>
<proteinExistence type="predicted"/>
<feature type="non-terminal residue" evidence="2">
    <location>
        <position position="1"/>
    </location>
</feature>
<dbReference type="PANTHER" id="PTHR44394:SF1">
    <property type="entry name" value="BETA-ALANINE-ACTIVATING ENZYME"/>
    <property type="match status" value="1"/>
</dbReference>
<evidence type="ECO:0000313" key="3">
    <source>
        <dbReference type="Proteomes" id="UP000030748"/>
    </source>
</evidence>
<dbReference type="SUPFAM" id="SSF50998">
    <property type="entry name" value="Quinoprotein alcohol dehydrogenase-like"/>
    <property type="match status" value="1"/>
</dbReference>
<feature type="domain" description="Pyrrolo-quinoline quinone repeat" evidence="1">
    <location>
        <begin position="32"/>
        <end position="106"/>
    </location>
</feature>
<dbReference type="InterPro" id="IPR052091">
    <property type="entry name" value="Beta-ala_Activ/Resist"/>
</dbReference>